<gene>
    <name evidence="1" type="ORF">METZ01_LOCUS264945</name>
</gene>
<feature type="non-terminal residue" evidence="1">
    <location>
        <position position="23"/>
    </location>
</feature>
<name>A0A382JN85_9ZZZZ</name>
<proteinExistence type="predicted"/>
<dbReference type="AlphaFoldDB" id="A0A382JN85"/>
<dbReference type="EMBL" id="UINC01074669">
    <property type="protein sequence ID" value="SVC12091.1"/>
    <property type="molecule type" value="Genomic_DNA"/>
</dbReference>
<accession>A0A382JN85</accession>
<evidence type="ECO:0000313" key="1">
    <source>
        <dbReference type="EMBL" id="SVC12091.1"/>
    </source>
</evidence>
<reference evidence="1" key="1">
    <citation type="submission" date="2018-05" db="EMBL/GenBank/DDBJ databases">
        <authorList>
            <person name="Lanie J.A."/>
            <person name="Ng W.-L."/>
            <person name="Kazmierczak K.M."/>
            <person name="Andrzejewski T.M."/>
            <person name="Davidsen T.M."/>
            <person name="Wayne K.J."/>
            <person name="Tettelin H."/>
            <person name="Glass J.I."/>
            <person name="Rusch D."/>
            <person name="Podicherti R."/>
            <person name="Tsui H.-C.T."/>
            <person name="Winkler M.E."/>
        </authorList>
    </citation>
    <scope>NUCLEOTIDE SEQUENCE</scope>
</reference>
<sequence>FNGVFCIDSNKIPIFLLYYFSIM</sequence>
<protein>
    <submittedName>
        <fullName evidence="1">Uncharacterized protein</fullName>
    </submittedName>
</protein>
<organism evidence="1">
    <name type="scientific">marine metagenome</name>
    <dbReference type="NCBI Taxonomy" id="408172"/>
    <lineage>
        <taxon>unclassified sequences</taxon>
        <taxon>metagenomes</taxon>
        <taxon>ecological metagenomes</taxon>
    </lineage>
</organism>
<feature type="non-terminal residue" evidence="1">
    <location>
        <position position="1"/>
    </location>
</feature>